<keyword evidence="2" id="KW-1185">Reference proteome</keyword>
<reference evidence="1" key="2">
    <citation type="submission" date="2022-01" db="EMBL/GenBank/DDBJ databases">
        <authorList>
            <person name="Yamashiro T."/>
            <person name="Shiraishi A."/>
            <person name="Satake H."/>
            <person name="Nakayama K."/>
        </authorList>
    </citation>
    <scope>NUCLEOTIDE SEQUENCE</scope>
</reference>
<name>A0ABQ5A4Z6_9ASTR</name>
<sequence>MFRRRDRMFSLKRKNVFVEERDVFVEEKRSCRRKEKALEDCLELLSSKESIFKSSNLRQQLVFIALQS</sequence>
<gene>
    <name evidence="1" type="ORF">Tco_0803335</name>
</gene>
<dbReference type="Proteomes" id="UP001151760">
    <property type="component" value="Unassembled WGS sequence"/>
</dbReference>
<protein>
    <submittedName>
        <fullName evidence="1">Uncharacterized protein</fullName>
    </submittedName>
</protein>
<proteinExistence type="predicted"/>
<evidence type="ECO:0000313" key="2">
    <source>
        <dbReference type="Proteomes" id="UP001151760"/>
    </source>
</evidence>
<dbReference type="EMBL" id="BQNB010011881">
    <property type="protein sequence ID" value="GJS96367.1"/>
    <property type="molecule type" value="Genomic_DNA"/>
</dbReference>
<organism evidence="1 2">
    <name type="scientific">Tanacetum coccineum</name>
    <dbReference type="NCBI Taxonomy" id="301880"/>
    <lineage>
        <taxon>Eukaryota</taxon>
        <taxon>Viridiplantae</taxon>
        <taxon>Streptophyta</taxon>
        <taxon>Embryophyta</taxon>
        <taxon>Tracheophyta</taxon>
        <taxon>Spermatophyta</taxon>
        <taxon>Magnoliopsida</taxon>
        <taxon>eudicotyledons</taxon>
        <taxon>Gunneridae</taxon>
        <taxon>Pentapetalae</taxon>
        <taxon>asterids</taxon>
        <taxon>campanulids</taxon>
        <taxon>Asterales</taxon>
        <taxon>Asteraceae</taxon>
        <taxon>Asteroideae</taxon>
        <taxon>Anthemideae</taxon>
        <taxon>Anthemidinae</taxon>
        <taxon>Tanacetum</taxon>
    </lineage>
</organism>
<comment type="caution">
    <text evidence="1">The sequence shown here is derived from an EMBL/GenBank/DDBJ whole genome shotgun (WGS) entry which is preliminary data.</text>
</comment>
<accession>A0ABQ5A4Z6</accession>
<reference evidence="1" key="1">
    <citation type="journal article" date="2022" name="Int. J. Mol. Sci.">
        <title>Draft Genome of Tanacetum Coccineum: Genomic Comparison of Closely Related Tanacetum-Family Plants.</title>
        <authorList>
            <person name="Yamashiro T."/>
            <person name="Shiraishi A."/>
            <person name="Nakayama K."/>
            <person name="Satake H."/>
        </authorList>
    </citation>
    <scope>NUCLEOTIDE SEQUENCE</scope>
</reference>
<evidence type="ECO:0000313" key="1">
    <source>
        <dbReference type="EMBL" id="GJS96367.1"/>
    </source>
</evidence>